<dbReference type="InterPro" id="IPR036390">
    <property type="entry name" value="WH_DNA-bd_sf"/>
</dbReference>
<evidence type="ECO:0000259" key="1">
    <source>
        <dbReference type="PROSITE" id="PS50995"/>
    </source>
</evidence>
<dbReference type="SMART" id="SM00347">
    <property type="entry name" value="HTH_MARR"/>
    <property type="match status" value="1"/>
</dbReference>
<dbReference type="CDD" id="cd00090">
    <property type="entry name" value="HTH_ARSR"/>
    <property type="match status" value="1"/>
</dbReference>
<dbReference type="SUPFAM" id="SSF46785">
    <property type="entry name" value="Winged helix' DNA-binding domain"/>
    <property type="match status" value="1"/>
</dbReference>
<dbReference type="AlphaFoldDB" id="A0A561SIQ3"/>
<sequence>MELDVVTALFLSGLALNEEAVRRLGAAGHPDLRISHGFVVQHVVDGPRSIGELAERMGVTQQAASKAVGELERLGYVERSPDPADARVRRVGLSARGVEAVARTRQIRAGLESELVELLGARRVAELKEAAWAVLERTGGAAAVRARRVPSIRGDASS</sequence>
<dbReference type="RefSeq" id="WP_147254078.1">
    <property type="nucleotide sequence ID" value="NZ_VIWU01000001.1"/>
</dbReference>
<organism evidence="2 3">
    <name type="scientific">Pseudonocardia hierapolitana</name>
    <dbReference type="NCBI Taxonomy" id="1128676"/>
    <lineage>
        <taxon>Bacteria</taxon>
        <taxon>Bacillati</taxon>
        <taxon>Actinomycetota</taxon>
        <taxon>Actinomycetes</taxon>
        <taxon>Pseudonocardiales</taxon>
        <taxon>Pseudonocardiaceae</taxon>
        <taxon>Pseudonocardia</taxon>
    </lineage>
</organism>
<reference evidence="2 3" key="1">
    <citation type="submission" date="2019-06" db="EMBL/GenBank/DDBJ databases">
        <title>Sequencing the genomes of 1000 actinobacteria strains.</title>
        <authorList>
            <person name="Klenk H.-P."/>
        </authorList>
    </citation>
    <scope>NUCLEOTIDE SEQUENCE [LARGE SCALE GENOMIC DNA]</scope>
    <source>
        <strain evidence="2 3">DSM 45671</strain>
    </source>
</reference>
<dbReference type="EMBL" id="VIWU01000001">
    <property type="protein sequence ID" value="TWF74759.1"/>
    <property type="molecule type" value="Genomic_DNA"/>
</dbReference>
<dbReference type="OrthoDB" id="9807800at2"/>
<protein>
    <submittedName>
        <fullName evidence="2">MarR family transcriptional regulator</fullName>
    </submittedName>
</protein>
<dbReference type="PANTHER" id="PTHR33164:SF57">
    <property type="entry name" value="MARR-FAMILY TRANSCRIPTIONAL REGULATOR"/>
    <property type="match status" value="1"/>
</dbReference>
<dbReference type="GO" id="GO:0006950">
    <property type="term" value="P:response to stress"/>
    <property type="evidence" value="ECO:0007669"/>
    <property type="project" value="TreeGrafter"/>
</dbReference>
<dbReference type="Proteomes" id="UP000321261">
    <property type="component" value="Unassembled WGS sequence"/>
</dbReference>
<dbReference type="InterPro" id="IPR000835">
    <property type="entry name" value="HTH_MarR-typ"/>
</dbReference>
<feature type="domain" description="HTH marR-type" evidence="1">
    <location>
        <begin position="2"/>
        <end position="136"/>
    </location>
</feature>
<dbReference type="Pfam" id="PF12802">
    <property type="entry name" value="MarR_2"/>
    <property type="match status" value="1"/>
</dbReference>
<dbReference type="PANTHER" id="PTHR33164">
    <property type="entry name" value="TRANSCRIPTIONAL REGULATOR, MARR FAMILY"/>
    <property type="match status" value="1"/>
</dbReference>
<name>A0A561SIQ3_9PSEU</name>
<dbReference type="Gene3D" id="1.10.10.10">
    <property type="entry name" value="Winged helix-like DNA-binding domain superfamily/Winged helix DNA-binding domain"/>
    <property type="match status" value="1"/>
</dbReference>
<dbReference type="PROSITE" id="PS50995">
    <property type="entry name" value="HTH_MARR_2"/>
    <property type="match status" value="1"/>
</dbReference>
<dbReference type="GO" id="GO:0003700">
    <property type="term" value="F:DNA-binding transcription factor activity"/>
    <property type="evidence" value="ECO:0007669"/>
    <property type="project" value="InterPro"/>
</dbReference>
<dbReference type="InterPro" id="IPR039422">
    <property type="entry name" value="MarR/SlyA-like"/>
</dbReference>
<evidence type="ECO:0000313" key="2">
    <source>
        <dbReference type="EMBL" id="TWF74759.1"/>
    </source>
</evidence>
<gene>
    <name evidence="2" type="ORF">FHX44_11641</name>
</gene>
<proteinExistence type="predicted"/>
<evidence type="ECO:0000313" key="3">
    <source>
        <dbReference type="Proteomes" id="UP000321261"/>
    </source>
</evidence>
<dbReference type="InterPro" id="IPR036388">
    <property type="entry name" value="WH-like_DNA-bd_sf"/>
</dbReference>
<keyword evidence="3" id="KW-1185">Reference proteome</keyword>
<dbReference type="InterPro" id="IPR011991">
    <property type="entry name" value="ArsR-like_HTH"/>
</dbReference>
<comment type="caution">
    <text evidence="2">The sequence shown here is derived from an EMBL/GenBank/DDBJ whole genome shotgun (WGS) entry which is preliminary data.</text>
</comment>
<accession>A0A561SIQ3</accession>